<name>A0A067CAA4_SAPPC</name>
<gene>
    <name evidence="2" type="ORF">SPRG_08471</name>
</gene>
<dbReference type="InterPro" id="IPR026059">
    <property type="entry name" value="Rab3GAP2"/>
</dbReference>
<keyword evidence="3" id="KW-1185">Reference proteome</keyword>
<protein>
    <recommendedName>
        <fullName evidence="1">Rab3-GAP regulatory subunit N-terminal domain-containing protein</fullName>
    </recommendedName>
</protein>
<evidence type="ECO:0000259" key="1">
    <source>
        <dbReference type="Pfam" id="PF14655"/>
    </source>
</evidence>
<dbReference type="PANTHER" id="PTHR12472">
    <property type="entry name" value="RAB3-GAP REGULATORY DOMAIN"/>
    <property type="match status" value="1"/>
</dbReference>
<dbReference type="STRING" id="695850.A0A067CAA4"/>
<reference evidence="2 3" key="1">
    <citation type="journal article" date="2013" name="PLoS Genet.">
        <title>Distinctive expansion of potential virulence genes in the genome of the oomycete fish pathogen Saprolegnia parasitica.</title>
        <authorList>
            <person name="Jiang R.H."/>
            <person name="de Bruijn I."/>
            <person name="Haas B.J."/>
            <person name="Belmonte R."/>
            <person name="Lobach L."/>
            <person name="Christie J."/>
            <person name="van den Ackerveken G."/>
            <person name="Bottin A."/>
            <person name="Bulone V."/>
            <person name="Diaz-Moreno S.M."/>
            <person name="Dumas B."/>
            <person name="Fan L."/>
            <person name="Gaulin E."/>
            <person name="Govers F."/>
            <person name="Grenville-Briggs L.J."/>
            <person name="Horner N.R."/>
            <person name="Levin J.Z."/>
            <person name="Mammella M."/>
            <person name="Meijer H.J."/>
            <person name="Morris P."/>
            <person name="Nusbaum C."/>
            <person name="Oome S."/>
            <person name="Phillips A.J."/>
            <person name="van Rooyen D."/>
            <person name="Rzeszutek E."/>
            <person name="Saraiva M."/>
            <person name="Secombes C.J."/>
            <person name="Seidl M.F."/>
            <person name="Snel B."/>
            <person name="Stassen J.H."/>
            <person name="Sykes S."/>
            <person name="Tripathy S."/>
            <person name="van den Berg H."/>
            <person name="Vega-Arreguin J.C."/>
            <person name="Wawra S."/>
            <person name="Young S.K."/>
            <person name="Zeng Q."/>
            <person name="Dieguez-Uribeondo J."/>
            <person name="Russ C."/>
            <person name="Tyler B.M."/>
            <person name="van West P."/>
        </authorList>
    </citation>
    <scope>NUCLEOTIDE SEQUENCE [LARGE SCALE GENOMIC DNA]</scope>
    <source>
        <strain evidence="2 3">CBS 223.65</strain>
    </source>
</reference>
<dbReference type="PANTHER" id="PTHR12472:SF0">
    <property type="entry name" value="RAB3 GTPASE-ACTIVATING PROTEIN NON-CATALYTIC SUBUNIT"/>
    <property type="match status" value="1"/>
</dbReference>
<accession>A0A067CAA4</accession>
<dbReference type="InterPro" id="IPR036322">
    <property type="entry name" value="WD40_repeat_dom_sf"/>
</dbReference>
<dbReference type="OMA" id="WVATMEN"/>
<dbReference type="VEuPathDB" id="FungiDB:SPRG_08471"/>
<dbReference type="EMBL" id="KK583226">
    <property type="protein sequence ID" value="KDO26110.1"/>
    <property type="molecule type" value="Genomic_DNA"/>
</dbReference>
<dbReference type="GeneID" id="24130690"/>
<evidence type="ECO:0000313" key="3">
    <source>
        <dbReference type="Proteomes" id="UP000030745"/>
    </source>
</evidence>
<dbReference type="AlphaFoldDB" id="A0A067CAA4"/>
<evidence type="ECO:0000313" key="2">
    <source>
        <dbReference type="EMBL" id="KDO26110.1"/>
    </source>
</evidence>
<dbReference type="KEGG" id="spar:SPRG_08471"/>
<proteinExistence type="predicted"/>
<dbReference type="Pfam" id="PF14655">
    <property type="entry name" value="RAB3GAP2_N"/>
    <property type="match status" value="1"/>
</dbReference>
<dbReference type="InterPro" id="IPR032839">
    <property type="entry name" value="RAB3GAP_N"/>
</dbReference>
<dbReference type="SUPFAM" id="SSF50978">
    <property type="entry name" value="WD40 repeat-like"/>
    <property type="match status" value="1"/>
</dbReference>
<feature type="domain" description="Rab3-GAP regulatory subunit N-terminal" evidence="1">
    <location>
        <begin position="146"/>
        <end position="350"/>
    </location>
</feature>
<dbReference type="Proteomes" id="UP000030745">
    <property type="component" value="Unassembled WGS sequence"/>
</dbReference>
<organism evidence="2 3">
    <name type="scientific">Saprolegnia parasitica (strain CBS 223.65)</name>
    <dbReference type="NCBI Taxonomy" id="695850"/>
    <lineage>
        <taxon>Eukaryota</taxon>
        <taxon>Sar</taxon>
        <taxon>Stramenopiles</taxon>
        <taxon>Oomycota</taxon>
        <taxon>Saprolegniomycetes</taxon>
        <taxon>Saprolegniales</taxon>
        <taxon>Saprolegniaceae</taxon>
        <taxon>Saprolegnia</taxon>
    </lineage>
</organism>
<sequence length="1261" mass="137809">MRDVGGFPCAAASVLDVSPDLWACALEDGMQVLHGPQQEHVVLTPSADDVDGLMHVASAPTASVARFSRLKSSAGTYDVALGFANGFVRVFGQSGVELFALHCHQAPILRLEWSHRHSTTKELWVLYDDKTLAIIEWESDPTPKRSWRKYTLQGQTEILAVLPCAETRPSLFQVHARVGLQNALAVGCDPIIGFYQAGNDASSILHIAHIASAVATRAAGAVWSLAKSWGWSAEKSTATDVAPTPLDVASELGLPSTLRQKARAAVLSPNGRLALVPDSLGRILLLDTSTMLLLRLWKGYRDAQVGWMTMDSPSDVPGLYMVFYSARRGFVEVWRARHGPRVLCVPVGVHATLQLCTLVLSPTHASCVLVVETASGTSRVQAVDLDAASKTSILKYFSMDLRQEEVFHLHQLLDSLHALREVPVPNEKTVQILAQIPQLTTAAGIDAVVDALHTSTMAHLGGDFHSDALAALVSVAHSVVLGANPSLEQLRAVFLLEWKQHILRAYGQLRDEATARRSAPSLFDDDPVRATLEQWQTCLARARTSAASPLPSSNAQELSCLAFLDTFAPPLRSTSESPETERRLYLLLQRKFRGDLSFADCLDQVHALLARPLLRIANVKRGAWLSFCFGPLETTVFAVTNVMAIHSGLRLNTSDMSLYTEMFLNWFFGLPVERVLAMTSTTASSPLQRWLEPWIHASSYPHVLKDSDAFTLPELSPPLRSVFNACRKSDKLVHVYVLTHHLDVGTRAHAQALQESTLGQISVLGAGLRWRVLQHCLHKVLYLTCLLRLPGKLSIDAVESVDELLRAIAICQLQQAPDAGDAPIVCYDSGEAWMTAWQAQLEASSSRRLVASVLQSFRQLQHADSLACCRATVLFSAWNADRSQMSYLELALDEVEAVTVPSTKVALVAHVWETYVRTHVASILAYWVDVASGRSVSKGLQPSIARQFLHLVRQLLDLVAVATTTLSRDFLDDDEEALLTSQLVEQIAWTGSDTDVLSLFGAAWPPRYTHATLATSVSRIDGVPTTSVQLHCQLLSVLDAFSAVPDAAVPLQTLFGAPQLLCAPDGLTTPPPIDAAGASALTAARYQFVLRLLQSDVAVGFNVATTFYLPLDAIKQDHAVFLYESGLDSHAEELLGKLTLSPSVCRRLGCIARTRVALVLSRMRSRPEYAALMTRMPADVCTWVCSPSPPFPPDNAVIERDATPSISATYFLLMQCLQWFPAPSMEHTKATGMLGLVKSLLDQLKQERQTTTAAARMRGNQ</sequence>
<dbReference type="RefSeq" id="XP_012203106.1">
    <property type="nucleotide sequence ID" value="XM_012347716.1"/>
</dbReference>
<dbReference type="OrthoDB" id="38572at2759"/>